<keyword evidence="2" id="KW-0496">Mitochondrion</keyword>
<feature type="transmembrane region" description="Helical" evidence="1">
    <location>
        <begin position="54"/>
        <end position="79"/>
    </location>
</feature>
<feature type="transmembrane region" description="Helical" evidence="1">
    <location>
        <begin position="28"/>
        <end position="48"/>
    </location>
</feature>
<proteinExistence type="predicted"/>
<evidence type="ECO:0000313" key="2">
    <source>
        <dbReference type="EMBL" id="BBA10406.1"/>
    </source>
</evidence>
<keyword evidence="1" id="KW-0472">Membrane</keyword>
<evidence type="ECO:0000256" key="1">
    <source>
        <dbReference type="SAM" id="Phobius"/>
    </source>
</evidence>
<dbReference type="AlphaFoldDB" id="A0A347Z6D9"/>
<reference evidence="2" key="1">
    <citation type="journal article" date="2017" name="Zool. J. Linn. Soc.">
        <title>Molecular phylogeny, frequent parallel evolution and new system of Japanese clausiliid land snails (Gastropoda: Stylommatophora).</title>
        <authorList>
            <person name="Motochin R."/>
            <person name="Wang M."/>
            <person name="Ueshima R."/>
        </authorList>
    </citation>
    <scope>NUCLEOTIDE SEQUENCE</scope>
    <source>
        <strain evidence="2">AG931</strain>
        <tissue evidence="2">Muscle</tissue>
    </source>
</reference>
<sequence length="96" mass="10898">MYTLICLSMLMVFTSFLFFWIKNQYLSALLILEALNLLALLFFIYFSLLFCEGISVFLMVMTLSVCEGALGLTLLLSVVKIHGNDMFSTYSSLVQN</sequence>
<name>A0A347Z6D9_9EUPU</name>
<feature type="transmembrane region" description="Helical" evidence="1">
    <location>
        <begin position="6"/>
        <end position="21"/>
    </location>
</feature>
<keyword evidence="1" id="KW-1133">Transmembrane helix</keyword>
<gene>
    <name evidence="2" type="primary">ND4L</name>
</gene>
<accession>A0A347Z6D9</accession>
<geneLocation type="mitochondrion" evidence="2"/>
<dbReference type="EMBL" id="LC172010">
    <property type="protein sequence ID" value="BBA10406.1"/>
    <property type="molecule type" value="Genomic_DNA"/>
</dbReference>
<dbReference type="Gene3D" id="1.10.287.3510">
    <property type="match status" value="1"/>
</dbReference>
<organism evidence="2">
    <name type="scientific">Hemiphaedusa aff. amoena RM-2016</name>
    <dbReference type="NCBI Taxonomy" id="1885687"/>
    <lineage>
        <taxon>Eukaryota</taxon>
        <taxon>Metazoa</taxon>
        <taxon>Spiralia</taxon>
        <taxon>Lophotrochozoa</taxon>
        <taxon>Mollusca</taxon>
        <taxon>Gastropoda</taxon>
        <taxon>Heterobranchia</taxon>
        <taxon>Euthyneura</taxon>
        <taxon>Panpulmonata</taxon>
        <taxon>Eupulmonata</taxon>
        <taxon>Stylommatophora</taxon>
        <taxon>Helicina</taxon>
        <taxon>Clausilioidea</taxon>
        <taxon>Clausiliidae</taxon>
        <taxon>Phaedusinae</taxon>
        <taxon>Hemiphaedusa</taxon>
    </lineage>
</organism>
<protein>
    <submittedName>
        <fullName evidence="2">NADH dehydrogenase subunit 4L</fullName>
    </submittedName>
</protein>
<keyword evidence="1" id="KW-0812">Transmembrane</keyword>